<dbReference type="EMBL" id="CP061800">
    <property type="protein sequence ID" value="QTA88902.1"/>
    <property type="molecule type" value="Genomic_DNA"/>
</dbReference>
<dbReference type="InterPro" id="IPR002737">
    <property type="entry name" value="MEMO1_fam"/>
</dbReference>
<name>A0A975GPI8_9BACT</name>
<dbReference type="Gene3D" id="3.40.830.10">
    <property type="entry name" value="LigB-like"/>
    <property type="match status" value="1"/>
</dbReference>
<dbReference type="Proteomes" id="UP000663722">
    <property type="component" value="Chromosome"/>
</dbReference>
<evidence type="ECO:0000256" key="2">
    <source>
        <dbReference type="HAMAP-Rule" id="MF_00055"/>
    </source>
</evidence>
<comment type="similarity">
    <text evidence="1 2">Belongs to the MEMO1 family.</text>
</comment>
<dbReference type="SUPFAM" id="SSF53213">
    <property type="entry name" value="LigB-like"/>
    <property type="match status" value="1"/>
</dbReference>
<reference evidence="3" key="1">
    <citation type="journal article" date="2021" name="Microb. Physiol.">
        <title>Proteogenomic Insights into the Physiology of Marine, Sulfate-Reducing, Filamentous Desulfonema limicola and Desulfonema magnum.</title>
        <authorList>
            <person name="Schnaars V."/>
            <person name="Wohlbrand L."/>
            <person name="Scheve S."/>
            <person name="Hinrichs C."/>
            <person name="Reinhardt R."/>
            <person name="Rabus R."/>
        </authorList>
    </citation>
    <scope>NUCLEOTIDE SEQUENCE</scope>
    <source>
        <strain evidence="3">4be13</strain>
    </source>
</reference>
<gene>
    <name evidence="3" type="primary">amrB</name>
    <name evidence="3" type="ORF">dnm_049490</name>
</gene>
<sequence>MPAETDLNVNAKVRAPAVAGQFYPADPSELAKIVKSYLEHAVKPSGKRPVAIISPHAGYVYSGQIAANAFNEAASHTYDLIILLGTNHTTFGFTGVSVYPGNYKTPLGIIETDKDIAKQLTDAEKDFVSDESVHAREHSIEVQVPFVQTLFPNVKVVAAVIGTPNLELCTRFGNVLANVVKNRQVLIVASSDLSHYPNYEDANRVDKKTLDAILTLDPKIVSTTIKKQETGNIKNLSTCACGLAPIMTAMITAKQLGANSARLISYANSGDSPVGSRYRVVGYGAVCFF</sequence>
<dbReference type="Pfam" id="PF01875">
    <property type="entry name" value="Memo"/>
    <property type="match status" value="1"/>
</dbReference>
<keyword evidence="4" id="KW-1185">Reference proteome</keyword>
<dbReference type="CDD" id="cd07361">
    <property type="entry name" value="MEMO_like"/>
    <property type="match status" value="1"/>
</dbReference>
<protein>
    <recommendedName>
        <fullName evidence="2">MEMO1 family protein dnm_049490</fullName>
    </recommendedName>
</protein>
<dbReference type="HAMAP" id="MF_00055">
    <property type="entry name" value="MEMO1"/>
    <property type="match status" value="1"/>
</dbReference>
<dbReference type="AlphaFoldDB" id="A0A975GPI8"/>
<evidence type="ECO:0000256" key="1">
    <source>
        <dbReference type="ARBA" id="ARBA00006315"/>
    </source>
</evidence>
<evidence type="ECO:0000313" key="3">
    <source>
        <dbReference type="EMBL" id="QTA88902.1"/>
    </source>
</evidence>
<evidence type="ECO:0000313" key="4">
    <source>
        <dbReference type="Proteomes" id="UP000663722"/>
    </source>
</evidence>
<proteinExistence type="inferred from homology"/>
<dbReference type="PANTHER" id="PTHR11060">
    <property type="entry name" value="PROTEIN MEMO1"/>
    <property type="match status" value="1"/>
</dbReference>
<organism evidence="3 4">
    <name type="scientific">Desulfonema magnum</name>
    <dbReference type="NCBI Taxonomy" id="45655"/>
    <lineage>
        <taxon>Bacteria</taxon>
        <taxon>Pseudomonadati</taxon>
        <taxon>Thermodesulfobacteriota</taxon>
        <taxon>Desulfobacteria</taxon>
        <taxon>Desulfobacterales</taxon>
        <taxon>Desulfococcaceae</taxon>
        <taxon>Desulfonema</taxon>
    </lineage>
</organism>
<dbReference type="PANTHER" id="PTHR11060:SF0">
    <property type="entry name" value="PROTEIN MEMO1"/>
    <property type="match status" value="1"/>
</dbReference>
<accession>A0A975GPI8</accession>
<dbReference type="NCBIfam" id="TIGR04336">
    <property type="entry name" value="AmmeMemoSam_B"/>
    <property type="match status" value="1"/>
</dbReference>
<dbReference type="KEGG" id="dmm:dnm_049490"/>